<name>A0A2S7SQV0_9BACT</name>
<feature type="chain" id="PRO_5015766181" evidence="1">
    <location>
        <begin position="20"/>
        <end position="318"/>
    </location>
</feature>
<keyword evidence="1" id="KW-0732">Signal</keyword>
<organism evidence="2 3">
    <name type="scientific">Flavipsychrobacter stenotrophus</name>
    <dbReference type="NCBI Taxonomy" id="2077091"/>
    <lineage>
        <taxon>Bacteria</taxon>
        <taxon>Pseudomonadati</taxon>
        <taxon>Bacteroidota</taxon>
        <taxon>Chitinophagia</taxon>
        <taxon>Chitinophagales</taxon>
        <taxon>Chitinophagaceae</taxon>
        <taxon>Flavipsychrobacter</taxon>
    </lineage>
</organism>
<dbReference type="AlphaFoldDB" id="A0A2S7SQV0"/>
<comment type="caution">
    <text evidence="2">The sequence shown here is derived from an EMBL/GenBank/DDBJ whole genome shotgun (WGS) entry which is preliminary data.</text>
</comment>
<dbReference type="Proteomes" id="UP000239872">
    <property type="component" value="Unassembled WGS sequence"/>
</dbReference>
<gene>
    <name evidence="2" type="ORF">CJD36_020210</name>
</gene>
<dbReference type="RefSeq" id="WP_105041029.1">
    <property type="nucleotide sequence ID" value="NZ_PPSL01000007.1"/>
</dbReference>
<sequence length="318" mass="35563">MKKIISILVLVLACGVSNGQTKSNGFNRIVLNTYLPANISIPKEAKKMLEDKLTQIATHYGVGGNSINPRFVITANVNVGTKDFISGPPQMLAQNLEITISIGDAYTAMRFSDITIKTKGVGTNEDKAFIDAIINLNNQSKEIAVLMEEGKNKIISYFNSQCEFIIKEAEGLAKQEKYDAAIYTLVLIPDVCKECYIKAAKKLPAVYKSKIDFDCKQKLQEAKNKWAASPNQETALLIEENLSSISPSSSCFNEVRAFSEKILKKTTVDEREKKLLAQKNHVEELSLEKEQIIAYENIAVAYFNRQPGTKVYNNIYWK</sequence>
<accession>A0A2S7SQV0</accession>
<protein>
    <submittedName>
        <fullName evidence="2">Uncharacterized protein</fullName>
    </submittedName>
</protein>
<evidence type="ECO:0000256" key="1">
    <source>
        <dbReference type="SAM" id="SignalP"/>
    </source>
</evidence>
<feature type="signal peptide" evidence="1">
    <location>
        <begin position="1"/>
        <end position="19"/>
    </location>
</feature>
<evidence type="ECO:0000313" key="2">
    <source>
        <dbReference type="EMBL" id="PQJ09124.1"/>
    </source>
</evidence>
<dbReference type="OrthoDB" id="1049190at2"/>
<evidence type="ECO:0000313" key="3">
    <source>
        <dbReference type="Proteomes" id="UP000239872"/>
    </source>
</evidence>
<proteinExistence type="predicted"/>
<dbReference type="EMBL" id="PPSL01000007">
    <property type="protein sequence ID" value="PQJ09124.1"/>
    <property type="molecule type" value="Genomic_DNA"/>
</dbReference>
<reference evidence="2 3" key="1">
    <citation type="submission" date="2018-01" db="EMBL/GenBank/DDBJ databases">
        <title>A novel member of the phylum Bacteroidetes isolated from glacier ice.</title>
        <authorList>
            <person name="Liu Q."/>
            <person name="Xin Y.-H."/>
        </authorList>
    </citation>
    <scope>NUCLEOTIDE SEQUENCE [LARGE SCALE GENOMIC DNA]</scope>
    <source>
        <strain evidence="2 3">RB1R16</strain>
    </source>
</reference>
<keyword evidence="3" id="KW-1185">Reference proteome</keyword>